<dbReference type="InterPro" id="IPR005025">
    <property type="entry name" value="FMN_Rdtase-like_dom"/>
</dbReference>
<dbReference type="EMBL" id="JBHULH010000008">
    <property type="protein sequence ID" value="MFD2568169.1"/>
    <property type="molecule type" value="Genomic_DNA"/>
</dbReference>
<keyword evidence="5" id="KW-1185">Reference proteome</keyword>
<dbReference type="PANTHER" id="PTHR43278:SF4">
    <property type="entry name" value="NAD(P)H-DEPENDENT FMN-CONTAINING OXIDOREDUCTASE YWQN-RELATED"/>
    <property type="match status" value="1"/>
</dbReference>
<gene>
    <name evidence="4" type="ORF">ACFSRZ_12355</name>
</gene>
<keyword evidence="2" id="KW-0288">FMN</keyword>
<evidence type="ECO:0000313" key="4">
    <source>
        <dbReference type="EMBL" id="MFD2568169.1"/>
    </source>
</evidence>
<reference evidence="5" key="1">
    <citation type="journal article" date="2019" name="Int. J. Syst. Evol. Microbiol.">
        <title>The Global Catalogue of Microorganisms (GCM) 10K type strain sequencing project: providing services to taxonomists for standard genome sequencing and annotation.</title>
        <authorList>
            <consortium name="The Broad Institute Genomics Platform"/>
            <consortium name="The Broad Institute Genome Sequencing Center for Infectious Disease"/>
            <person name="Wu L."/>
            <person name="Ma J."/>
        </authorList>
    </citation>
    <scope>NUCLEOTIDE SEQUENCE [LARGE SCALE GENOMIC DNA]</scope>
    <source>
        <strain evidence="5">KCTC 52127</strain>
    </source>
</reference>
<dbReference type="PANTHER" id="PTHR43278">
    <property type="entry name" value="NAD(P)H-DEPENDENT FMN-CONTAINING OXIDOREDUCTASE YWQN-RELATED"/>
    <property type="match status" value="1"/>
</dbReference>
<protein>
    <submittedName>
        <fullName evidence="4">Flavodoxin family protein</fullName>
    </submittedName>
</protein>
<dbReference type="Gene3D" id="3.40.50.360">
    <property type="match status" value="1"/>
</dbReference>
<organism evidence="4 5">
    <name type="scientific">Pseudotenacibaculum haliotis</name>
    <dbReference type="NCBI Taxonomy" id="1862138"/>
    <lineage>
        <taxon>Bacteria</taxon>
        <taxon>Pseudomonadati</taxon>
        <taxon>Bacteroidota</taxon>
        <taxon>Flavobacteriia</taxon>
        <taxon>Flavobacteriales</taxon>
        <taxon>Flavobacteriaceae</taxon>
        <taxon>Pseudotenacibaculum</taxon>
    </lineage>
</organism>
<proteinExistence type="predicted"/>
<dbReference type="RefSeq" id="WP_379666876.1">
    <property type="nucleotide sequence ID" value="NZ_JBHULH010000008.1"/>
</dbReference>
<dbReference type="InterPro" id="IPR029039">
    <property type="entry name" value="Flavoprotein-like_sf"/>
</dbReference>
<comment type="caution">
    <text evidence="4">The sequence shown here is derived from an EMBL/GenBank/DDBJ whole genome shotgun (WGS) entry which is preliminary data.</text>
</comment>
<accession>A0ABW5LW42</accession>
<dbReference type="Proteomes" id="UP001597508">
    <property type="component" value="Unassembled WGS sequence"/>
</dbReference>
<evidence type="ECO:0000259" key="3">
    <source>
        <dbReference type="Pfam" id="PF03358"/>
    </source>
</evidence>
<evidence type="ECO:0000313" key="5">
    <source>
        <dbReference type="Proteomes" id="UP001597508"/>
    </source>
</evidence>
<evidence type="ECO:0000256" key="1">
    <source>
        <dbReference type="ARBA" id="ARBA00022630"/>
    </source>
</evidence>
<dbReference type="InterPro" id="IPR051796">
    <property type="entry name" value="ISF_SsuE-like"/>
</dbReference>
<name>A0ABW5LW42_9FLAO</name>
<sequence length="170" mass="19723">MNNKVIIKGSSNRNGNTQKVIEYLNKNNDFDVIDLLDKKIGQFDYDFKNHADDFLPMMEKVTAQYDIIIFATPVYWYSMSGIMKAFFDRLSDLLHYRKELGRTLRGKSMAMISNSGMNDRKEGYDMPFRESANYLGMAYLGDVHAWFDGSEIDADAKKIIDTFRNQIDTH</sequence>
<feature type="domain" description="NADPH-dependent FMN reductase-like" evidence="3">
    <location>
        <begin position="5"/>
        <end position="147"/>
    </location>
</feature>
<keyword evidence="1" id="KW-0285">Flavoprotein</keyword>
<evidence type="ECO:0000256" key="2">
    <source>
        <dbReference type="ARBA" id="ARBA00022643"/>
    </source>
</evidence>
<dbReference type="Pfam" id="PF03358">
    <property type="entry name" value="FMN_red"/>
    <property type="match status" value="1"/>
</dbReference>
<dbReference type="SUPFAM" id="SSF52218">
    <property type="entry name" value="Flavoproteins"/>
    <property type="match status" value="1"/>
</dbReference>